<keyword evidence="7" id="KW-0436">Ligase</keyword>
<evidence type="ECO:0000256" key="3">
    <source>
        <dbReference type="ARBA" id="ARBA00008226"/>
    </source>
</evidence>
<dbReference type="InterPro" id="IPR051335">
    <property type="entry name" value="Alanyl-tRNA_Editing_Enzymes"/>
</dbReference>
<dbReference type="Pfam" id="PF01411">
    <property type="entry name" value="tRNA-synt_2c"/>
    <property type="match status" value="1"/>
</dbReference>
<evidence type="ECO:0000256" key="12">
    <source>
        <dbReference type="ARBA" id="ARBA00022884"/>
    </source>
</evidence>
<dbReference type="Gene3D" id="3.30.980.10">
    <property type="entry name" value="Threonyl-trna Synthetase, Chain A, domain 2"/>
    <property type="match status" value="1"/>
</dbReference>
<comment type="cofactor">
    <cofactor evidence="1">
        <name>Zn(2+)</name>
        <dbReference type="ChEBI" id="CHEBI:29105"/>
    </cofactor>
</comment>
<keyword evidence="10" id="KW-0862">Zinc</keyword>
<dbReference type="Gene3D" id="2.40.30.130">
    <property type="match status" value="1"/>
</dbReference>
<dbReference type="InterPro" id="IPR018165">
    <property type="entry name" value="Ala-tRNA-synth_IIc_core"/>
</dbReference>
<keyword evidence="16" id="KW-0175">Coiled coil</keyword>
<proteinExistence type="inferred from homology"/>
<dbReference type="InterPro" id="IPR003156">
    <property type="entry name" value="DHHA1_dom"/>
</dbReference>
<dbReference type="AlphaFoldDB" id="A0A0J8DDE0"/>
<dbReference type="PROSITE" id="PS50860">
    <property type="entry name" value="AA_TRNA_LIGASE_II_ALA"/>
    <property type="match status" value="1"/>
</dbReference>
<reference evidence="18 19" key="1">
    <citation type="submission" date="2015-06" db="EMBL/GenBank/DDBJ databases">
        <title>Draft genome sequence of the purine-degrading Clostridium cylindrosporum HC-1 (DSM 605).</title>
        <authorList>
            <person name="Poehlein A."/>
            <person name="Schiel-Bengelsdorf B."/>
            <person name="Bengelsdorf F."/>
            <person name="Daniel R."/>
            <person name="Duerre P."/>
        </authorList>
    </citation>
    <scope>NUCLEOTIDE SEQUENCE [LARGE SCALE GENOMIC DNA]</scope>
    <source>
        <strain evidence="18 19">DSM 605</strain>
    </source>
</reference>
<evidence type="ECO:0000256" key="15">
    <source>
        <dbReference type="ARBA" id="ARBA00032577"/>
    </source>
</evidence>
<dbReference type="Pfam" id="PF02272">
    <property type="entry name" value="DHHA1"/>
    <property type="match status" value="1"/>
</dbReference>
<dbReference type="Pfam" id="PF07973">
    <property type="entry name" value="tRNA_SAD"/>
    <property type="match status" value="1"/>
</dbReference>
<evidence type="ECO:0000256" key="11">
    <source>
        <dbReference type="ARBA" id="ARBA00022840"/>
    </source>
</evidence>
<keyword evidence="6" id="KW-0820">tRNA-binding</keyword>
<dbReference type="SUPFAM" id="SSF55186">
    <property type="entry name" value="ThrRS/AlaRS common domain"/>
    <property type="match status" value="1"/>
</dbReference>
<dbReference type="STRING" id="1121307.CLCY_4c02270"/>
<organism evidence="18 19">
    <name type="scientific">Clostridium cylindrosporum DSM 605</name>
    <dbReference type="NCBI Taxonomy" id="1121307"/>
    <lineage>
        <taxon>Bacteria</taxon>
        <taxon>Bacillati</taxon>
        <taxon>Bacillota</taxon>
        <taxon>Clostridia</taxon>
        <taxon>Eubacteriales</taxon>
        <taxon>Clostridiaceae</taxon>
        <taxon>Clostridium</taxon>
    </lineage>
</organism>
<evidence type="ECO:0000256" key="4">
    <source>
        <dbReference type="ARBA" id="ARBA00013168"/>
    </source>
</evidence>
<evidence type="ECO:0000256" key="13">
    <source>
        <dbReference type="ARBA" id="ARBA00022917"/>
    </source>
</evidence>
<dbReference type="FunFam" id="3.10.310.40:FF:000001">
    <property type="entry name" value="Alanine--tRNA ligase"/>
    <property type="match status" value="1"/>
</dbReference>
<dbReference type="OrthoDB" id="9812949at2"/>
<gene>
    <name evidence="18" type="primary">alaXL</name>
    <name evidence="18" type="ORF">CLCY_4c02270</name>
</gene>
<keyword evidence="13" id="KW-0648">Protein biosynthesis</keyword>
<dbReference type="PANTHER" id="PTHR43462:SF1">
    <property type="entry name" value="ALANYL-TRNA EDITING PROTEIN AARSD1"/>
    <property type="match status" value="1"/>
</dbReference>
<dbReference type="EC" id="6.1.1.7" evidence="4"/>
<evidence type="ECO:0000256" key="16">
    <source>
        <dbReference type="SAM" id="Coils"/>
    </source>
</evidence>
<dbReference type="SMART" id="SM00863">
    <property type="entry name" value="tRNA_SAD"/>
    <property type="match status" value="1"/>
</dbReference>
<keyword evidence="14" id="KW-0030">Aminoacyl-tRNA synthetase</keyword>
<name>A0A0J8DDE0_CLOCY</name>
<dbReference type="EMBL" id="LFVU01000024">
    <property type="protein sequence ID" value="KMT22254.1"/>
    <property type="molecule type" value="Genomic_DNA"/>
</dbReference>
<dbReference type="PANTHER" id="PTHR43462">
    <property type="entry name" value="ALANYL-TRNA EDITING PROTEIN"/>
    <property type="match status" value="1"/>
</dbReference>
<evidence type="ECO:0000256" key="14">
    <source>
        <dbReference type="ARBA" id="ARBA00023146"/>
    </source>
</evidence>
<dbReference type="RefSeq" id="WP_048570396.1">
    <property type="nucleotide sequence ID" value="NZ_LFVU01000024.1"/>
</dbReference>
<dbReference type="GO" id="GO:0004813">
    <property type="term" value="F:alanine-tRNA ligase activity"/>
    <property type="evidence" value="ECO:0007669"/>
    <property type="project" value="UniProtKB-EC"/>
</dbReference>
<dbReference type="PATRIC" id="fig|1121307.3.peg.1883"/>
<evidence type="ECO:0000313" key="18">
    <source>
        <dbReference type="EMBL" id="KMT22254.1"/>
    </source>
</evidence>
<evidence type="ECO:0000256" key="5">
    <source>
        <dbReference type="ARBA" id="ARBA00017959"/>
    </source>
</evidence>
<comment type="caution">
    <text evidence="18">The sequence shown here is derived from an EMBL/GenBank/DDBJ whole genome shotgun (WGS) entry which is preliminary data.</text>
</comment>
<keyword evidence="8" id="KW-0479">Metal-binding</keyword>
<evidence type="ECO:0000313" key="19">
    <source>
        <dbReference type="Proteomes" id="UP000036756"/>
    </source>
</evidence>
<comment type="subcellular location">
    <subcellularLocation>
        <location evidence="2">Cytoplasm</location>
    </subcellularLocation>
</comment>
<dbReference type="Proteomes" id="UP000036756">
    <property type="component" value="Unassembled WGS sequence"/>
</dbReference>
<evidence type="ECO:0000256" key="10">
    <source>
        <dbReference type="ARBA" id="ARBA00022833"/>
    </source>
</evidence>
<keyword evidence="9" id="KW-0547">Nucleotide-binding</keyword>
<accession>A0A0J8DDE0</accession>
<dbReference type="GO" id="GO:0002161">
    <property type="term" value="F:aminoacyl-tRNA deacylase activity"/>
    <property type="evidence" value="ECO:0007669"/>
    <property type="project" value="UniProtKB-ARBA"/>
</dbReference>
<dbReference type="GO" id="GO:0005524">
    <property type="term" value="F:ATP binding"/>
    <property type="evidence" value="ECO:0007669"/>
    <property type="project" value="UniProtKB-KW"/>
</dbReference>
<evidence type="ECO:0000256" key="7">
    <source>
        <dbReference type="ARBA" id="ARBA00022598"/>
    </source>
</evidence>
<dbReference type="InterPro" id="IPR009000">
    <property type="entry name" value="Transl_B-barrel_sf"/>
</dbReference>
<keyword evidence="19" id="KW-1185">Reference proteome</keyword>
<comment type="similarity">
    <text evidence="3">Belongs to the class-II aminoacyl-tRNA synthetase family.</text>
</comment>
<dbReference type="GO" id="GO:0000049">
    <property type="term" value="F:tRNA binding"/>
    <property type="evidence" value="ECO:0007669"/>
    <property type="project" value="UniProtKB-KW"/>
</dbReference>
<dbReference type="GO" id="GO:0046872">
    <property type="term" value="F:metal ion binding"/>
    <property type="evidence" value="ECO:0007669"/>
    <property type="project" value="UniProtKB-KW"/>
</dbReference>
<evidence type="ECO:0000256" key="8">
    <source>
        <dbReference type="ARBA" id="ARBA00022723"/>
    </source>
</evidence>
<dbReference type="GO" id="GO:0006419">
    <property type="term" value="P:alanyl-tRNA aminoacylation"/>
    <property type="evidence" value="ECO:0007669"/>
    <property type="project" value="InterPro"/>
</dbReference>
<feature type="coiled-coil region" evidence="16">
    <location>
        <begin position="264"/>
        <end position="291"/>
    </location>
</feature>
<evidence type="ECO:0000256" key="6">
    <source>
        <dbReference type="ARBA" id="ARBA00022555"/>
    </source>
</evidence>
<dbReference type="Gene3D" id="3.10.310.40">
    <property type="match status" value="1"/>
</dbReference>
<protein>
    <recommendedName>
        <fullName evidence="5">Alanine--tRNA ligase</fullName>
        <ecNumber evidence="4">6.1.1.7</ecNumber>
    </recommendedName>
    <alternativeName>
        <fullName evidence="15">Alanyl-tRNA synthetase</fullName>
    </alternativeName>
</protein>
<dbReference type="SUPFAM" id="SSF50447">
    <property type="entry name" value="Translation proteins"/>
    <property type="match status" value="1"/>
</dbReference>
<dbReference type="InterPro" id="IPR018164">
    <property type="entry name" value="Ala-tRNA-synth_IIc_N"/>
</dbReference>
<dbReference type="GO" id="GO:0005737">
    <property type="term" value="C:cytoplasm"/>
    <property type="evidence" value="ECO:0007669"/>
    <property type="project" value="UniProtKB-SubCell"/>
</dbReference>
<keyword evidence="11" id="KW-0067">ATP-binding</keyword>
<feature type="domain" description="Alanyl-transfer RNA synthetases family profile" evidence="17">
    <location>
        <begin position="1"/>
        <end position="241"/>
    </location>
</feature>
<sequence length="405" mass="45664">MINLSKTEKLYYEDRYLKEFKANAINVVEKNGDFHVALDKTTFFPGGGGQPCDTGVIEGIEVKEVYEEDGVIFHVLETNLKRKEKLKCTINWERRLDGMQQHLAQHVLSGCFYEYFNSNTVGFHLGNEISTVDIIGFLEEDKIHEAEKLANDAIIKGLVVDSFSPSKQELKKLKLRRDLPKTNEEIRVVKIEDLDINACCGIHPRNTIELQLIKIKRWEKNKGNTRIEYVAGKRAIEDLFNKEKIVREISSILNAGEDSIVNTVNNIINGSRNLNEENKKLKNELSSYQIKELIDSGESLGDINVIKKVYNGEDAKHLSKLASKLIEEDNRIILFASINEDKVSVIFTSSKNIKKVSMNDLLKDAITLVDGKGGGNANLAQGAGKGINNVDNALDYALRRLRDNL</sequence>
<evidence type="ECO:0000256" key="9">
    <source>
        <dbReference type="ARBA" id="ARBA00022741"/>
    </source>
</evidence>
<dbReference type="InterPro" id="IPR012947">
    <property type="entry name" value="tRNA_SAD"/>
</dbReference>
<keyword evidence="12" id="KW-0694">RNA-binding</keyword>
<dbReference type="InterPro" id="IPR018163">
    <property type="entry name" value="Thr/Ala-tRNA-synth_IIc_edit"/>
</dbReference>
<evidence type="ECO:0000256" key="2">
    <source>
        <dbReference type="ARBA" id="ARBA00004496"/>
    </source>
</evidence>
<evidence type="ECO:0000256" key="1">
    <source>
        <dbReference type="ARBA" id="ARBA00001947"/>
    </source>
</evidence>
<evidence type="ECO:0000259" key="17">
    <source>
        <dbReference type="PROSITE" id="PS50860"/>
    </source>
</evidence>